<dbReference type="PANTHER" id="PTHR43409:SF7">
    <property type="entry name" value="BLL1977 PROTEIN"/>
    <property type="match status" value="1"/>
</dbReference>
<dbReference type="SUPFAM" id="SSF102114">
    <property type="entry name" value="Radical SAM enzymes"/>
    <property type="match status" value="1"/>
</dbReference>
<dbReference type="InterPro" id="IPR036724">
    <property type="entry name" value="Cobalamin-bd_sf"/>
</dbReference>
<keyword evidence="3" id="KW-0808">Transferase</keyword>
<dbReference type="InterPro" id="IPR006638">
    <property type="entry name" value="Elp3/MiaA/NifB-like_rSAM"/>
</dbReference>
<dbReference type="InterPro" id="IPR006158">
    <property type="entry name" value="Cobalamin-bd"/>
</dbReference>
<dbReference type="PANTHER" id="PTHR43409">
    <property type="entry name" value="ANAEROBIC MAGNESIUM-PROTOPORPHYRIN IX MONOMETHYL ESTER CYCLASE-RELATED"/>
    <property type="match status" value="1"/>
</dbReference>
<dbReference type="InterPro" id="IPR007197">
    <property type="entry name" value="rSAM"/>
</dbReference>
<evidence type="ECO:0000256" key="2">
    <source>
        <dbReference type="ARBA" id="ARBA00022603"/>
    </source>
</evidence>
<dbReference type="InterPro" id="IPR034466">
    <property type="entry name" value="Methyltransferase_Class_B"/>
</dbReference>
<gene>
    <name evidence="10" type="ORF">V3851_08115</name>
</gene>
<evidence type="ECO:0000313" key="10">
    <source>
        <dbReference type="EMBL" id="MEF2965791.1"/>
    </source>
</evidence>
<dbReference type="Pfam" id="PF04055">
    <property type="entry name" value="Radical_SAM"/>
    <property type="match status" value="1"/>
</dbReference>
<evidence type="ECO:0000313" key="11">
    <source>
        <dbReference type="Proteomes" id="UP001306950"/>
    </source>
</evidence>
<evidence type="ECO:0000259" key="8">
    <source>
        <dbReference type="PROSITE" id="PS51332"/>
    </source>
</evidence>
<evidence type="ECO:0000256" key="7">
    <source>
        <dbReference type="ARBA" id="ARBA00023014"/>
    </source>
</evidence>
<feature type="domain" description="Radical SAM core" evidence="9">
    <location>
        <begin position="243"/>
        <end position="459"/>
    </location>
</feature>
<dbReference type="Proteomes" id="UP001306950">
    <property type="component" value="Unassembled WGS sequence"/>
</dbReference>
<accession>A0ABU7VRF7</accession>
<evidence type="ECO:0000256" key="1">
    <source>
        <dbReference type="ARBA" id="ARBA00001966"/>
    </source>
</evidence>
<dbReference type="PROSITE" id="PS51918">
    <property type="entry name" value="RADICAL_SAM"/>
    <property type="match status" value="1"/>
</dbReference>
<name>A0ABU7VRF7_9BACL</name>
<evidence type="ECO:0000256" key="3">
    <source>
        <dbReference type="ARBA" id="ARBA00022679"/>
    </source>
</evidence>
<dbReference type="Gene3D" id="3.40.50.280">
    <property type="entry name" value="Cobalamin-binding domain"/>
    <property type="match status" value="1"/>
</dbReference>
<dbReference type="NCBIfam" id="TIGR04479">
    <property type="entry name" value="bcpD_PhpK_rSAM"/>
    <property type="match status" value="1"/>
</dbReference>
<dbReference type="SFLD" id="SFLDG01082">
    <property type="entry name" value="B12-binding_domain_containing"/>
    <property type="match status" value="1"/>
</dbReference>
<dbReference type="SFLD" id="SFLDS00029">
    <property type="entry name" value="Radical_SAM"/>
    <property type="match status" value="1"/>
</dbReference>
<dbReference type="RefSeq" id="WP_331846022.1">
    <property type="nucleotide sequence ID" value="NZ_JAZHPZ010000003.1"/>
</dbReference>
<keyword evidence="5" id="KW-0479">Metal-binding</keyword>
<dbReference type="InterPro" id="IPR023404">
    <property type="entry name" value="rSAM_horseshoe"/>
</dbReference>
<dbReference type="SUPFAM" id="SSF52242">
    <property type="entry name" value="Cobalamin (vitamin B12)-binding domain"/>
    <property type="match status" value="1"/>
</dbReference>
<dbReference type="EMBL" id="JAZHPZ010000003">
    <property type="protein sequence ID" value="MEF2965791.1"/>
    <property type="molecule type" value="Genomic_DNA"/>
</dbReference>
<dbReference type="SFLD" id="SFLDG01123">
    <property type="entry name" value="methyltransferase_(Class_B)"/>
    <property type="match status" value="1"/>
</dbReference>
<protein>
    <submittedName>
        <fullName evidence="10">PhpK family radical SAM P-methyltransferase</fullName>
    </submittedName>
</protein>
<organism evidence="10 11">
    <name type="scientific">Paenibacillus haidiansis</name>
    <dbReference type="NCBI Taxonomy" id="1574488"/>
    <lineage>
        <taxon>Bacteria</taxon>
        <taxon>Bacillati</taxon>
        <taxon>Bacillota</taxon>
        <taxon>Bacilli</taxon>
        <taxon>Bacillales</taxon>
        <taxon>Paenibacillaceae</taxon>
        <taxon>Paenibacillus</taxon>
    </lineage>
</organism>
<keyword evidence="7" id="KW-0411">Iron-sulfur</keyword>
<dbReference type="SMART" id="SM00729">
    <property type="entry name" value="Elp3"/>
    <property type="match status" value="1"/>
</dbReference>
<evidence type="ECO:0000259" key="9">
    <source>
        <dbReference type="PROSITE" id="PS51918"/>
    </source>
</evidence>
<evidence type="ECO:0000256" key="4">
    <source>
        <dbReference type="ARBA" id="ARBA00022691"/>
    </source>
</evidence>
<dbReference type="CDD" id="cd01335">
    <property type="entry name" value="Radical_SAM"/>
    <property type="match status" value="1"/>
</dbReference>
<comment type="cofactor">
    <cofactor evidence="1">
        <name>[4Fe-4S] cluster</name>
        <dbReference type="ChEBI" id="CHEBI:49883"/>
    </cofactor>
</comment>
<dbReference type="InterPro" id="IPR031003">
    <property type="entry name" value="BcpD_PhpK_rSAM"/>
</dbReference>
<feature type="domain" description="B12-binding" evidence="8">
    <location>
        <begin position="64"/>
        <end position="206"/>
    </location>
</feature>
<keyword evidence="6" id="KW-0408">Iron</keyword>
<keyword evidence="11" id="KW-1185">Reference proteome</keyword>
<comment type="caution">
    <text evidence="10">The sequence shown here is derived from an EMBL/GenBank/DDBJ whole genome shotgun (WGS) entry which is preliminary data.</text>
</comment>
<sequence>MSEHTIDCLFIGHNEMKFEEYLNKVEKMGKDSGAYRDLNLSFVKYKDRMYTAPDLYNKFYSKVNPNDRVSKPLAIGNTFSLTIAYLGTYLYRRGFSIDYVNSFQNDKQKLADKLKNNNILTIAIPTTLYTSMFPILEIINFVKRYNTTAKIIIGGPFIATQMKTQDETIVQDLFKTIGADYYINNSEGEGALVELLRAMKSGAPVHDIKSLSFKDTNGFRTNESVFENNSLDENSVEWKLFSDDIGKFVAVRTSISCPFSCSFCGFPQHAGKYRTCSIESIERELNRINELGQIQSVSFIDDTFNVPKERFKEILRMMIRNKYKFKWNSHYRCQFADRETIELMKESGCEGVFLGIESGNQTILQNMNKHAKLDDYRKGIALLNEYDITTHASFIIGFPGEDEETVKDTIAFIEETKPTFFRAQLWYCDPFTPIWQERKKYGITGSQFEWKHKSMDSRRACDIIDSIFLTVKNSIWLPQNNFEFEGVFQLLHRNMELGQIKKFVNAFNQGIKNKLTKEYLNEINEDAIIDIKQSIYSEKFHENNDSKLLISSDEDLFMMEAGFDLE</sequence>
<evidence type="ECO:0000256" key="5">
    <source>
        <dbReference type="ARBA" id="ARBA00022723"/>
    </source>
</evidence>
<keyword evidence="4" id="KW-0949">S-adenosyl-L-methionine</keyword>
<dbReference type="InterPro" id="IPR051198">
    <property type="entry name" value="BchE-like"/>
</dbReference>
<evidence type="ECO:0000256" key="6">
    <source>
        <dbReference type="ARBA" id="ARBA00023004"/>
    </source>
</evidence>
<dbReference type="PROSITE" id="PS51332">
    <property type="entry name" value="B12_BINDING"/>
    <property type="match status" value="1"/>
</dbReference>
<proteinExistence type="predicted"/>
<dbReference type="Gene3D" id="3.80.30.20">
    <property type="entry name" value="tm_1862 like domain"/>
    <property type="match status" value="1"/>
</dbReference>
<reference evidence="10 11" key="1">
    <citation type="submission" date="2024-02" db="EMBL/GenBank/DDBJ databases">
        <title>A nitrogen-fixing paenibacillus bacterium.</title>
        <authorList>
            <person name="Zhang W.L."/>
            <person name="Chen S.F."/>
        </authorList>
    </citation>
    <scope>NUCLEOTIDE SEQUENCE [LARGE SCALE GENOMIC DNA]</scope>
    <source>
        <strain evidence="10 11">M1</strain>
    </source>
</reference>
<keyword evidence="2" id="KW-0489">Methyltransferase</keyword>
<dbReference type="InterPro" id="IPR058240">
    <property type="entry name" value="rSAM_sf"/>
</dbReference>